<keyword evidence="2" id="KW-1185">Reference proteome</keyword>
<dbReference type="OrthoDB" id="9913104at2"/>
<evidence type="ECO:0000313" key="1">
    <source>
        <dbReference type="EMBL" id="KAB0644857.1"/>
    </source>
</evidence>
<dbReference type="EMBL" id="VZOJ01000001">
    <property type="protein sequence ID" value="KAB0644857.1"/>
    <property type="molecule type" value="Genomic_DNA"/>
</dbReference>
<accession>A0A6H9T636</accession>
<dbReference type="AlphaFoldDB" id="A0A6H9T636"/>
<name>A0A6H9T636_9BURK</name>
<dbReference type="Proteomes" id="UP000430232">
    <property type="component" value="Unassembled WGS sequence"/>
</dbReference>
<proteinExistence type="predicted"/>
<reference evidence="1 2" key="1">
    <citation type="submission" date="2019-09" db="EMBL/GenBank/DDBJ databases">
        <title>Draft genome sequences of 48 bacterial type strains from the CCUG.</title>
        <authorList>
            <person name="Tunovic T."/>
            <person name="Pineiro-Iglesias B."/>
            <person name="Unosson C."/>
            <person name="Inganas E."/>
            <person name="Ohlen M."/>
            <person name="Cardew S."/>
            <person name="Jensie-Markopoulos S."/>
            <person name="Salva-Serra F."/>
            <person name="Jaen-Luchoro D."/>
            <person name="Karlsson R."/>
            <person name="Svensson-Stadler L."/>
            <person name="Chun J."/>
            <person name="Moore E."/>
        </authorList>
    </citation>
    <scope>NUCLEOTIDE SEQUENCE [LARGE SCALE GENOMIC DNA]</scope>
    <source>
        <strain evidence="1 2">CCUG 54555</strain>
    </source>
</reference>
<gene>
    <name evidence="1" type="ORF">F7R21_00705</name>
</gene>
<comment type="caution">
    <text evidence="1">The sequence shown here is derived from an EMBL/GenBank/DDBJ whole genome shotgun (WGS) entry which is preliminary data.</text>
</comment>
<organism evidence="1 2">
    <name type="scientific">Burkholderia latens</name>
    <dbReference type="NCBI Taxonomy" id="488446"/>
    <lineage>
        <taxon>Bacteria</taxon>
        <taxon>Pseudomonadati</taxon>
        <taxon>Pseudomonadota</taxon>
        <taxon>Betaproteobacteria</taxon>
        <taxon>Burkholderiales</taxon>
        <taxon>Burkholderiaceae</taxon>
        <taxon>Burkholderia</taxon>
        <taxon>Burkholderia cepacia complex</taxon>
    </lineage>
</organism>
<protein>
    <submittedName>
        <fullName evidence="1">Uncharacterized protein</fullName>
    </submittedName>
</protein>
<sequence length="69" mass="7829">MFLLRQSVRQYRPNPRVIAFPENMGIRSISKMSGVELAVPPILDMPFGKQSRRVAGRRGAVNAIRMRTC</sequence>
<evidence type="ECO:0000313" key="2">
    <source>
        <dbReference type="Proteomes" id="UP000430232"/>
    </source>
</evidence>